<dbReference type="PANTHER" id="PTHR45670">
    <property type="entry name" value="E3 UBIQUITIN-PROTEIN LIGASE TRIP12"/>
    <property type="match status" value="1"/>
</dbReference>
<comment type="similarity">
    <text evidence="2">Belongs to the UPL family. K-HECT subfamily.</text>
</comment>
<dbReference type="InterPro" id="IPR045322">
    <property type="entry name" value="HECTD1/TRIP12-like"/>
</dbReference>
<organism evidence="3 4">
    <name type="scientific">Cichlidogyrus casuarinus</name>
    <dbReference type="NCBI Taxonomy" id="1844966"/>
    <lineage>
        <taxon>Eukaryota</taxon>
        <taxon>Metazoa</taxon>
        <taxon>Spiralia</taxon>
        <taxon>Lophotrochozoa</taxon>
        <taxon>Platyhelminthes</taxon>
        <taxon>Monogenea</taxon>
        <taxon>Monopisthocotylea</taxon>
        <taxon>Dactylogyridea</taxon>
        <taxon>Ancyrocephalidae</taxon>
        <taxon>Cichlidogyrus</taxon>
    </lineage>
</organism>
<name>A0ABD2QCQ6_9PLAT</name>
<comment type="pathway">
    <text evidence="2">Protein modification; protein ubiquitination.</text>
</comment>
<keyword evidence="1 2" id="KW-0808">Transferase</keyword>
<proteinExistence type="inferred from homology"/>
<evidence type="ECO:0000256" key="2">
    <source>
        <dbReference type="RuleBase" id="RU369009"/>
    </source>
</evidence>
<evidence type="ECO:0000313" key="3">
    <source>
        <dbReference type="EMBL" id="KAL3316086.1"/>
    </source>
</evidence>
<protein>
    <recommendedName>
        <fullName evidence="2">E3 ubiquitin-protein ligase</fullName>
        <ecNumber evidence="2">2.3.2.26</ecNumber>
    </recommendedName>
</protein>
<dbReference type="GO" id="GO:0061630">
    <property type="term" value="F:ubiquitin protein ligase activity"/>
    <property type="evidence" value="ECO:0007669"/>
    <property type="project" value="UniProtKB-UniRule"/>
</dbReference>
<dbReference type="Proteomes" id="UP001626550">
    <property type="component" value="Unassembled WGS sequence"/>
</dbReference>
<dbReference type="PANTHER" id="PTHR45670:SF1">
    <property type="entry name" value="E3 UBIQUITIN-PROTEIN LIGASE HECTD1"/>
    <property type="match status" value="1"/>
</dbReference>
<accession>A0ABD2QCQ6</accession>
<keyword evidence="4" id="KW-1185">Reference proteome</keyword>
<comment type="catalytic activity">
    <reaction evidence="2">
        <text>S-ubiquitinyl-[E2 ubiquitin-conjugating enzyme]-L-cysteine + [acceptor protein]-L-lysine = [E2 ubiquitin-conjugating enzyme]-L-cysteine + N(6)-ubiquitinyl-[acceptor protein]-L-lysine.</text>
        <dbReference type="EC" id="2.3.2.26"/>
    </reaction>
</comment>
<dbReference type="AlphaFoldDB" id="A0ABD2QCQ6"/>
<dbReference type="GO" id="GO:0006511">
    <property type="term" value="P:ubiquitin-dependent protein catabolic process"/>
    <property type="evidence" value="ECO:0007669"/>
    <property type="project" value="UniProtKB-UniRule"/>
</dbReference>
<dbReference type="EMBL" id="JBJKFK010000604">
    <property type="protein sequence ID" value="KAL3316086.1"/>
    <property type="molecule type" value="Genomic_DNA"/>
</dbReference>
<comment type="function">
    <text evidence="2">E3 ubiquitin-protein ligase which accepts ubiquitin from an E2 ubiquitin-conjugating enzyme in the form of a thioester and then directly transfers the ubiquitin to targeted substrates.</text>
</comment>
<reference evidence="3 4" key="1">
    <citation type="submission" date="2024-11" db="EMBL/GenBank/DDBJ databases">
        <title>Adaptive evolution of stress response genes in parasites aligns with host niche diversity.</title>
        <authorList>
            <person name="Hahn C."/>
            <person name="Resl P."/>
        </authorList>
    </citation>
    <scope>NUCLEOTIDE SEQUENCE [LARGE SCALE GENOMIC DNA]</scope>
    <source>
        <strain evidence="3">EGGRZ-B1_66</strain>
        <tissue evidence="3">Body</tissue>
    </source>
</reference>
<comment type="caution">
    <text evidence="3">The sequence shown here is derived from an EMBL/GenBank/DDBJ whole genome shotgun (WGS) entry which is preliminary data.</text>
</comment>
<keyword evidence="2" id="KW-0833">Ubl conjugation pathway</keyword>
<dbReference type="EC" id="2.3.2.26" evidence="2"/>
<evidence type="ECO:0000256" key="1">
    <source>
        <dbReference type="ARBA" id="ARBA00022679"/>
    </source>
</evidence>
<sequence>MHLLRIIRKLSSDEKEECSALMHRPERKIVRRHLTSISGGEELFSADQDELSSGLSLDLLQEDDFVSRKLTRKIITQMEDALAVATGALPDWTVKTCQRLPALYPLNIRVQLFRALASGTARAVTWLQSHPPSHNTAPNFTLPAANLSGLPSAIQTVLNSSQGTASVHQIFGQIDPPNETLATSSKGMALSQLLHPEHLTMDTSTGSPVKDGLGSSALTMVLHSINSAIRSVEPGRSGTADKPERPSHAFLQALKSFADVNKLLDNPIALSRLVSSENDSKENH</sequence>
<gene>
    <name evidence="3" type="ORF">Ciccas_005270</name>
</gene>
<evidence type="ECO:0000313" key="4">
    <source>
        <dbReference type="Proteomes" id="UP001626550"/>
    </source>
</evidence>